<evidence type="ECO:0000256" key="11">
    <source>
        <dbReference type="ARBA" id="ARBA00023288"/>
    </source>
</evidence>
<keyword evidence="11" id="KW-0449">Lipoprotein</keyword>
<feature type="signal peptide" evidence="13">
    <location>
        <begin position="1"/>
        <end position="22"/>
    </location>
</feature>
<keyword evidence="12" id="KW-1133">Transmembrane helix</keyword>
<dbReference type="GO" id="GO:0008289">
    <property type="term" value="F:lipid binding"/>
    <property type="evidence" value="ECO:0007669"/>
    <property type="project" value="UniProtKB-KW"/>
</dbReference>
<proteinExistence type="inferred from homology"/>
<evidence type="ECO:0000256" key="2">
    <source>
        <dbReference type="ARBA" id="ARBA00004609"/>
    </source>
</evidence>
<dbReference type="AlphaFoldDB" id="A0A2P5BYG8"/>
<comment type="similarity">
    <text evidence="3">Belongs to the plant LTP family.</text>
</comment>
<evidence type="ECO:0000256" key="12">
    <source>
        <dbReference type="SAM" id="Phobius"/>
    </source>
</evidence>
<evidence type="ECO:0000256" key="5">
    <source>
        <dbReference type="ARBA" id="ARBA00022475"/>
    </source>
</evidence>
<name>A0A2P5BYG8_PARAD</name>
<dbReference type="InterPro" id="IPR036312">
    <property type="entry name" value="Bifun_inhib/LTP/seed_sf"/>
</dbReference>
<dbReference type="Proteomes" id="UP000237105">
    <property type="component" value="Unassembled WGS sequence"/>
</dbReference>
<keyword evidence="7 13" id="KW-0732">Signal</keyword>
<keyword evidence="5" id="KW-1003">Cell membrane</keyword>
<comment type="function">
    <text evidence="1">Plant non-specific lipid-transfer proteins transfer phospholipids as well as galactolipids across membranes. May play a role in wax or cutin deposition in the cell walls of expanding epidermal cells and certain secretory tissues.</text>
</comment>
<evidence type="ECO:0000256" key="6">
    <source>
        <dbReference type="ARBA" id="ARBA00022622"/>
    </source>
</evidence>
<evidence type="ECO:0000256" key="3">
    <source>
        <dbReference type="ARBA" id="ARBA00009748"/>
    </source>
</evidence>
<dbReference type="PANTHER" id="PTHR33044">
    <property type="entry name" value="BIFUNCTIONAL INHIBITOR/LIPID-TRANSFER PROTEIN/SEED STORAGE 2S ALBUMIN SUPERFAMILY PROTEIN-RELATED"/>
    <property type="match status" value="1"/>
</dbReference>
<keyword evidence="8" id="KW-0446">Lipid-binding</keyword>
<evidence type="ECO:0000313" key="15">
    <source>
        <dbReference type="EMBL" id="PON53806.1"/>
    </source>
</evidence>
<dbReference type="SUPFAM" id="SSF47699">
    <property type="entry name" value="Bifunctional inhibitor/lipid-transfer protein/seed storage 2S albumin"/>
    <property type="match status" value="1"/>
</dbReference>
<evidence type="ECO:0000256" key="1">
    <source>
        <dbReference type="ARBA" id="ARBA00003211"/>
    </source>
</evidence>
<evidence type="ECO:0000256" key="4">
    <source>
        <dbReference type="ARBA" id="ARBA00022448"/>
    </source>
</evidence>
<feature type="chain" id="PRO_5015179442" evidence="13">
    <location>
        <begin position="23"/>
        <end position="170"/>
    </location>
</feature>
<keyword evidence="9" id="KW-1015">Disulfide bond</keyword>
<keyword evidence="4" id="KW-0813">Transport</keyword>
<dbReference type="InterPro" id="IPR016140">
    <property type="entry name" value="Bifunc_inhib/LTP/seed_store"/>
</dbReference>
<keyword evidence="12" id="KW-0472">Membrane</keyword>
<evidence type="ECO:0000313" key="16">
    <source>
        <dbReference type="Proteomes" id="UP000237105"/>
    </source>
</evidence>
<dbReference type="Gene3D" id="1.10.110.10">
    <property type="entry name" value="Plant lipid-transfer and hydrophobic proteins"/>
    <property type="match status" value="1"/>
</dbReference>
<evidence type="ECO:0000259" key="14">
    <source>
        <dbReference type="Pfam" id="PF14368"/>
    </source>
</evidence>
<evidence type="ECO:0000256" key="10">
    <source>
        <dbReference type="ARBA" id="ARBA00023180"/>
    </source>
</evidence>
<dbReference type="Pfam" id="PF14368">
    <property type="entry name" value="LTP_2"/>
    <property type="match status" value="1"/>
</dbReference>
<comment type="caution">
    <text evidence="15">The sequence shown here is derived from an EMBL/GenBank/DDBJ whole genome shotgun (WGS) entry which is preliminary data.</text>
</comment>
<organism evidence="15 16">
    <name type="scientific">Parasponia andersonii</name>
    <name type="common">Sponia andersonii</name>
    <dbReference type="NCBI Taxonomy" id="3476"/>
    <lineage>
        <taxon>Eukaryota</taxon>
        <taxon>Viridiplantae</taxon>
        <taxon>Streptophyta</taxon>
        <taxon>Embryophyta</taxon>
        <taxon>Tracheophyta</taxon>
        <taxon>Spermatophyta</taxon>
        <taxon>Magnoliopsida</taxon>
        <taxon>eudicotyledons</taxon>
        <taxon>Gunneridae</taxon>
        <taxon>Pentapetalae</taxon>
        <taxon>rosids</taxon>
        <taxon>fabids</taxon>
        <taxon>Rosales</taxon>
        <taxon>Cannabaceae</taxon>
        <taxon>Parasponia</taxon>
    </lineage>
</organism>
<evidence type="ECO:0000256" key="7">
    <source>
        <dbReference type="ARBA" id="ARBA00022729"/>
    </source>
</evidence>
<keyword evidence="10" id="KW-0325">Glycoprotein</keyword>
<evidence type="ECO:0000256" key="9">
    <source>
        <dbReference type="ARBA" id="ARBA00023157"/>
    </source>
</evidence>
<dbReference type="OrthoDB" id="690947at2759"/>
<sequence length="170" mass="18045">MSTWAILVAVVLAAAASMTSLAGPPIQNPVCAQKLVPCSEFLNSTKPPESCCSVMRTVVHDELPCVCNILTTPSMLTYFHLNQTQALRLLSECRSAVELSECQALAPDASDHRPPPAIPGGNTYANAAISRAGINTLVLSLIWASVVYILIGSNMVMFVDFAPSFAVPLV</sequence>
<keyword evidence="12" id="KW-0812">Transmembrane</keyword>
<feature type="domain" description="Bifunctional inhibitor/plant lipid transfer protein/seed storage helical" evidence="14">
    <location>
        <begin position="14"/>
        <end position="102"/>
    </location>
</feature>
<accession>A0A2P5BYG8</accession>
<dbReference type="STRING" id="3476.A0A2P5BYG8"/>
<keyword evidence="16" id="KW-1185">Reference proteome</keyword>
<gene>
    <name evidence="15" type="ORF">PanWU01x14_199680</name>
</gene>
<dbReference type="GO" id="GO:0005886">
    <property type="term" value="C:plasma membrane"/>
    <property type="evidence" value="ECO:0007669"/>
    <property type="project" value="UniProtKB-SubCell"/>
</dbReference>
<dbReference type="CDD" id="cd00010">
    <property type="entry name" value="AAI_LTSS"/>
    <property type="match status" value="1"/>
</dbReference>
<evidence type="ECO:0000256" key="13">
    <source>
        <dbReference type="SAM" id="SignalP"/>
    </source>
</evidence>
<dbReference type="InterPro" id="IPR043325">
    <property type="entry name" value="LTSS"/>
</dbReference>
<evidence type="ECO:0000256" key="8">
    <source>
        <dbReference type="ARBA" id="ARBA00023121"/>
    </source>
</evidence>
<protein>
    <submittedName>
        <fullName evidence="15">Bifunctional inhibitor/plant lipid transfer protein/seed storage helical domain containing protein</fullName>
    </submittedName>
</protein>
<reference evidence="16" key="1">
    <citation type="submission" date="2016-06" db="EMBL/GenBank/DDBJ databases">
        <title>Parallel loss of symbiosis genes in relatives of nitrogen-fixing non-legume Parasponia.</title>
        <authorList>
            <person name="Van Velzen R."/>
            <person name="Holmer R."/>
            <person name="Bu F."/>
            <person name="Rutten L."/>
            <person name="Van Zeijl A."/>
            <person name="Liu W."/>
            <person name="Santuari L."/>
            <person name="Cao Q."/>
            <person name="Sharma T."/>
            <person name="Shen D."/>
            <person name="Roswanjaya Y."/>
            <person name="Wardhani T."/>
            <person name="Kalhor M.S."/>
            <person name="Jansen J."/>
            <person name="Van den Hoogen J."/>
            <person name="Gungor B."/>
            <person name="Hartog M."/>
            <person name="Hontelez J."/>
            <person name="Verver J."/>
            <person name="Yang W.-C."/>
            <person name="Schijlen E."/>
            <person name="Repin R."/>
            <person name="Schilthuizen M."/>
            <person name="Schranz E."/>
            <person name="Heidstra R."/>
            <person name="Miyata K."/>
            <person name="Fedorova E."/>
            <person name="Kohlen W."/>
            <person name="Bisseling T."/>
            <person name="Smit S."/>
            <person name="Geurts R."/>
        </authorList>
    </citation>
    <scope>NUCLEOTIDE SEQUENCE [LARGE SCALE GENOMIC DNA]</scope>
    <source>
        <strain evidence="16">cv. WU1-14</strain>
    </source>
</reference>
<feature type="transmembrane region" description="Helical" evidence="12">
    <location>
        <begin position="132"/>
        <end position="151"/>
    </location>
</feature>
<dbReference type="GO" id="GO:0098552">
    <property type="term" value="C:side of membrane"/>
    <property type="evidence" value="ECO:0007669"/>
    <property type="project" value="UniProtKB-KW"/>
</dbReference>
<dbReference type="EMBL" id="JXTB01000202">
    <property type="protein sequence ID" value="PON53806.1"/>
    <property type="molecule type" value="Genomic_DNA"/>
</dbReference>
<keyword evidence="6" id="KW-0336">GPI-anchor</keyword>
<comment type="subcellular location">
    <subcellularLocation>
        <location evidence="2">Cell membrane</location>
        <topology evidence="2">Lipid-anchor</topology>
        <topology evidence="2">GPI-anchor</topology>
    </subcellularLocation>
</comment>